<proteinExistence type="predicted"/>
<evidence type="ECO:0000313" key="1">
    <source>
        <dbReference type="EMBL" id="CDW17452.1"/>
    </source>
</evidence>
<sequence length="21" mass="2681">MSFQFPLIFYYSNHKSYHRQS</sequence>
<protein>
    <submittedName>
        <fullName evidence="1">Uncharacterized protein</fullName>
    </submittedName>
</protein>
<reference evidence="1" key="1">
    <citation type="submission" date="2014-05" db="EMBL/GenBank/DDBJ databases">
        <authorList>
            <person name="Chronopoulou M."/>
        </authorList>
    </citation>
    <scope>NUCLEOTIDE SEQUENCE</scope>
    <source>
        <tissue evidence="1">Whole organism</tissue>
    </source>
</reference>
<organism evidence="1">
    <name type="scientific">Lepeophtheirus salmonis</name>
    <name type="common">Salmon louse</name>
    <name type="synonym">Caligus salmonis</name>
    <dbReference type="NCBI Taxonomy" id="72036"/>
    <lineage>
        <taxon>Eukaryota</taxon>
        <taxon>Metazoa</taxon>
        <taxon>Ecdysozoa</taxon>
        <taxon>Arthropoda</taxon>
        <taxon>Crustacea</taxon>
        <taxon>Multicrustacea</taxon>
        <taxon>Hexanauplia</taxon>
        <taxon>Copepoda</taxon>
        <taxon>Siphonostomatoida</taxon>
        <taxon>Caligidae</taxon>
        <taxon>Lepeophtheirus</taxon>
    </lineage>
</organism>
<dbReference type="AlphaFoldDB" id="A0A0K2SVN2"/>
<dbReference type="EMBL" id="HACA01000091">
    <property type="protein sequence ID" value="CDW17452.1"/>
    <property type="molecule type" value="Transcribed_RNA"/>
</dbReference>
<name>A0A0K2SVN2_LEPSM</name>
<accession>A0A0K2SVN2</accession>